<evidence type="ECO:0000256" key="1">
    <source>
        <dbReference type="SAM" id="SignalP"/>
    </source>
</evidence>
<name>A0A502KPA5_9GAMM</name>
<dbReference type="AlphaFoldDB" id="A0A502KPA5"/>
<dbReference type="OrthoDB" id="9797588at2"/>
<protein>
    <submittedName>
        <fullName evidence="3">DUF3365 domain-containing protein</fullName>
    </submittedName>
</protein>
<feature type="domain" description="Tll0287-like" evidence="2">
    <location>
        <begin position="41"/>
        <end position="189"/>
    </location>
</feature>
<dbReference type="Pfam" id="PF11845">
    <property type="entry name" value="Tll0287-like"/>
    <property type="match status" value="1"/>
</dbReference>
<feature type="signal peptide" evidence="1">
    <location>
        <begin position="1"/>
        <end position="23"/>
    </location>
</feature>
<proteinExistence type="predicted"/>
<gene>
    <name evidence="3" type="ORF">EPA86_14790</name>
</gene>
<dbReference type="RefSeq" id="WP_140604963.1">
    <property type="nucleotide sequence ID" value="NZ_SAWY01000036.1"/>
</dbReference>
<organism evidence="3 4">
    <name type="scientific">Litorilituus lipolyticus</name>
    <dbReference type="NCBI Taxonomy" id="2491017"/>
    <lineage>
        <taxon>Bacteria</taxon>
        <taxon>Pseudomonadati</taxon>
        <taxon>Pseudomonadota</taxon>
        <taxon>Gammaproteobacteria</taxon>
        <taxon>Alteromonadales</taxon>
        <taxon>Colwelliaceae</taxon>
        <taxon>Litorilituus</taxon>
    </lineage>
</organism>
<dbReference type="InterPro" id="IPR021796">
    <property type="entry name" value="Tll0287-like_dom"/>
</dbReference>
<dbReference type="EMBL" id="SAWY01000036">
    <property type="protein sequence ID" value="TPH13452.1"/>
    <property type="molecule type" value="Genomic_DNA"/>
</dbReference>
<keyword evidence="1" id="KW-0732">Signal</keyword>
<keyword evidence="4" id="KW-1185">Reference proteome</keyword>
<feature type="chain" id="PRO_5021440652" evidence="1">
    <location>
        <begin position="24"/>
        <end position="193"/>
    </location>
</feature>
<dbReference type="Proteomes" id="UP000315303">
    <property type="component" value="Unassembled WGS sequence"/>
</dbReference>
<comment type="caution">
    <text evidence="3">The sequence shown here is derived from an EMBL/GenBank/DDBJ whole genome shotgun (WGS) entry which is preliminary data.</text>
</comment>
<evidence type="ECO:0000313" key="4">
    <source>
        <dbReference type="Proteomes" id="UP000315303"/>
    </source>
</evidence>
<accession>A0A502KPA5</accession>
<sequence length="193" mass="21449">MKHSIQFLIPLTIFSLLPIYAHAHKPADEQQLTSEAKKIVKSFGGTLKPKLKQAIQSGGLVHAIDVCAIEAPKIAKKLSQKTQWDVSRVSLKTRNAKNATANNYEQKILQQFAQQKEQANTKQTANSLEHAEIVNNEFRFMKAQLIEGVCLNCHGNTIAPEVKQALQKHYPNDMATGYSLGDVRGAFSLVKKL</sequence>
<evidence type="ECO:0000259" key="2">
    <source>
        <dbReference type="Pfam" id="PF11845"/>
    </source>
</evidence>
<evidence type="ECO:0000313" key="3">
    <source>
        <dbReference type="EMBL" id="TPH13452.1"/>
    </source>
</evidence>
<reference evidence="3 4" key="1">
    <citation type="submission" date="2019-01" db="EMBL/GenBank/DDBJ databases">
        <title>Litorilituus lipolytica sp. nov., isolated from intertidal sand of the Yellow Sea in China.</title>
        <authorList>
            <person name="Liu A."/>
        </authorList>
    </citation>
    <scope>NUCLEOTIDE SEQUENCE [LARGE SCALE GENOMIC DNA]</scope>
    <source>
        <strain evidence="3 4">RZ04</strain>
    </source>
</reference>